<dbReference type="InterPro" id="IPR044672">
    <property type="entry name" value="MOCS2A"/>
</dbReference>
<keyword evidence="5" id="KW-1185">Reference proteome</keyword>
<dbReference type="SUPFAM" id="SSF54285">
    <property type="entry name" value="MoaD/ThiS"/>
    <property type="match status" value="1"/>
</dbReference>
<dbReference type="InterPro" id="IPR012675">
    <property type="entry name" value="Beta-grasp_dom_sf"/>
</dbReference>
<name>A0ABU8WQX1_9BURK</name>
<sequence length="83" mass="8840">MRISVRYFASVREALGRGNESVETDAPTLAALRDELIARGEPYANALARGKAVRMALDQLMCAETVALKDGGEVAFFPPVTGG</sequence>
<organism evidence="4 5">
    <name type="scientific">Variovorax rhizosphaerae</name>
    <dbReference type="NCBI Taxonomy" id="1836200"/>
    <lineage>
        <taxon>Bacteria</taxon>
        <taxon>Pseudomonadati</taxon>
        <taxon>Pseudomonadota</taxon>
        <taxon>Betaproteobacteria</taxon>
        <taxon>Burkholderiales</taxon>
        <taxon>Comamonadaceae</taxon>
        <taxon>Variovorax</taxon>
    </lineage>
</organism>
<dbReference type="PANTHER" id="PTHR33359">
    <property type="entry name" value="MOLYBDOPTERIN SYNTHASE SULFUR CARRIER SUBUNIT"/>
    <property type="match status" value="1"/>
</dbReference>
<comment type="similarity">
    <text evidence="2">Belongs to the MoaD family.</text>
</comment>
<gene>
    <name evidence="4" type="ORF">WKW82_25100</name>
</gene>
<protein>
    <recommendedName>
        <fullName evidence="3">Molybdopterin synthase sulfur carrier subunit</fullName>
    </recommendedName>
</protein>
<dbReference type="Pfam" id="PF02597">
    <property type="entry name" value="ThiS"/>
    <property type="match status" value="1"/>
</dbReference>
<accession>A0ABU8WQX1</accession>
<dbReference type="RefSeq" id="WP_340345201.1">
    <property type="nucleotide sequence ID" value="NZ_JBBKZT010000012.1"/>
</dbReference>
<dbReference type="Proteomes" id="UP001385892">
    <property type="component" value="Unassembled WGS sequence"/>
</dbReference>
<keyword evidence="1" id="KW-0547">Nucleotide-binding</keyword>
<evidence type="ECO:0000313" key="5">
    <source>
        <dbReference type="Proteomes" id="UP001385892"/>
    </source>
</evidence>
<evidence type="ECO:0000256" key="1">
    <source>
        <dbReference type="ARBA" id="ARBA00022741"/>
    </source>
</evidence>
<proteinExistence type="inferred from homology"/>
<evidence type="ECO:0000313" key="4">
    <source>
        <dbReference type="EMBL" id="MEJ8849947.1"/>
    </source>
</evidence>
<comment type="caution">
    <text evidence="4">The sequence shown here is derived from an EMBL/GenBank/DDBJ whole genome shotgun (WGS) entry which is preliminary data.</text>
</comment>
<dbReference type="EMBL" id="JBBKZT010000012">
    <property type="protein sequence ID" value="MEJ8849947.1"/>
    <property type="molecule type" value="Genomic_DNA"/>
</dbReference>
<evidence type="ECO:0000256" key="3">
    <source>
        <dbReference type="ARBA" id="ARBA00024247"/>
    </source>
</evidence>
<reference evidence="4 5" key="1">
    <citation type="submission" date="2024-03" db="EMBL/GenBank/DDBJ databases">
        <title>Novel species of the genus Variovorax.</title>
        <authorList>
            <person name="Liu Q."/>
            <person name="Xin Y.-H."/>
        </authorList>
    </citation>
    <scope>NUCLEOTIDE SEQUENCE [LARGE SCALE GENOMIC DNA]</scope>
    <source>
        <strain evidence="4 5">KACC 18900</strain>
    </source>
</reference>
<dbReference type="Gene3D" id="3.10.20.30">
    <property type="match status" value="1"/>
</dbReference>
<dbReference type="PANTHER" id="PTHR33359:SF1">
    <property type="entry name" value="MOLYBDOPTERIN SYNTHASE SULFUR CARRIER SUBUNIT"/>
    <property type="match status" value="1"/>
</dbReference>
<evidence type="ECO:0000256" key="2">
    <source>
        <dbReference type="ARBA" id="ARBA00024200"/>
    </source>
</evidence>
<dbReference type="InterPro" id="IPR003749">
    <property type="entry name" value="ThiS/MoaD-like"/>
</dbReference>
<dbReference type="InterPro" id="IPR016155">
    <property type="entry name" value="Mopterin_synth/thiamin_S_b"/>
</dbReference>
<dbReference type="CDD" id="cd00754">
    <property type="entry name" value="Ubl_MoaD"/>
    <property type="match status" value="1"/>
</dbReference>